<dbReference type="HOGENOM" id="CLU_092618_0_3_0"/>
<dbReference type="AlphaFoldDB" id="Q9RS54"/>
<evidence type="ECO:0000313" key="1">
    <source>
        <dbReference type="EMBL" id="AAF11818.1"/>
    </source>
</evidence>
<dbReference type="Proteomes" id="UP000002524">
    <property type="component" value="Chromosome 1"/>
</dbReference>
<dbReference type="PaxDb" id="243230-DR_2273"/>
<dbReference type="InterPro" id="IPR052922">
    <property type="entry name" value="Cytidylate_Kinase-2"/>
</dbReference>
<dbReference type="KEGG" id="dra:DR_2273"/>
<evidence type="ECO:0000313" key="2">
    <source>
        <dbReference type="Proteomes" id="UP000002524"/>
    </source>
</evidence>
<dbReference type="InterPro" id="IPR027417">
    <property type="entry name" value="P-loop_NTPase"/>
</dbReference>
<protein>
    <submittedName>
        <fullName evidence="1">DNA topology modulation protein FlaR-related protein</fullName>
    </submittedName>
</protein>
<sequence>MKRVLIVGSPGAGKSTFAKKLAARTGLPLTHLDDLYWNAGWEKVERDVWLKRLQTALDGDAWIMDGNYGSTLDRRAARADTVIFFVPPRELCLLRMLRRELSGQHPHIAGLRPRLPDWEFVRYTWTYLRKVPQMLETLAQHWHLRLVLVRSDREARQLLKRG</sequence>
<dbReference type="PANTHER" id="PTHR37816">
    <property type="entry name" value="YALI0E33011P"/>
    <property type="match status" value="1"/>
</dbReference>
<dbReference type="GeneID" id="69518525"/>
<gene>
    <name evidence="1" type="ordered locus">DR_2273</name>
</gene>
<keyword evidence="2" id="KW-1185">Reference proteome</keyword>
<dbReference type="Gene3D" id="3.40.50.300">
    <property type="entry name" value="P-loop containing nucleotide triphosphate hydrolases"/>
    <property type="match status" value="1"/>
</dbReference>
<dbReference type="eggNOG" id="COG0563">
    <property type="taxonomic scope" value="Bacteria"/>
</dbReference>
<dbReference type="SUPFAM" id="SSF52540">
    <property type="entry name" value="P-loop containing nucleoside triphosphate hydrolases"/>
    <property type="match status" value="1"/>
</dbReference>
<accession>Q9RS54</accession>
<dbReference type="EMBL" id="AE000513">
    <property type="protein sequence ID" value="AAF11818.1"/>
    <property type="molecule type" value="Genomic_DNA"/>
</dbReference>
<dbReference type="EnsemblBacteria" id="AAF11818">
    <property type="protein sequence ID" value="AAF11818"/>
    <property type="gene ID" value="DR_2273"/>
</dbReference>
<dbReference type="OrthoDB" id="1201990at2"/>
<proteinExistence type="predicted"/>
<organism evidence="1 2">
    <name type="scientific">Deinococcus radiodurans (strain ATCC 13939 / DSM 20539 / JCM 16871 / CCUG 27074 / LMG 4051 / NBRC 15346 / NCIMB 9279 / VKM B-1422 / R1)</name>
    <dbReference type="NCBI Taxonomy" id="243230"/>
    <lineage>
        <taxon>Bacteria</taxon>
        <taxon>Thermotogati</taxon>
        <taxon>Deinococcota</taxon>
        <taxon>Deinococci</taxon>
        <taxon>Deinococcales</taxon>
        <taxon>Deinococcaceae</taxon>
        <taxon>Deinococcus</taxon>
    </lineage>
</organism>
<dbReference type="PANTHER" id="PTHR37816:SF1">
    <property type="entry name" value="TOXIN"/>
    <property type="match status" value="1"/>
</dbReference>
<name>Q9RS54_DEIRA</name>
<dbReference type="PATRIC" id="fig|243230.17.peg.2501"/>
<dbReference type="STRING" id="243230.DR_2273"/>
<dbReference type="RefSeq" id="WP_010888901.1">
    <property type="nucleotide sequence ID" value="NC_001263.1"/>
</dbReference>
<dbReference type="InParanoid" id="Q9RS54"/>
<reference evidence="1 2" key="1">
    <citation type="journal article" date="1999" name="Science">
        <title>Genome sequence of the radioresistant bacterium Deinococcus radiodurans R1.</title>
        <authorList>
            <person name="White O."/>
            <person name="Eisen J.A."/>
            <person name="Heidelberg J.F."/>
            <person name="Hickey E.K."/>
            <person name="Peterson J.D."/>
            <person name="Dodson R.J."/>
            <person name="Haft D.H."/>
            <person name="Gwinn M.L."/>
            <person name="Nelson W.C."/>
            <person name="Richardson D.L."/>
            <person name="Moffat K.S."/>
            <person name="Qin H."/>
            <person name="Jiang L."/>
            <person name="Pamphile W."/>
            <person name="Crosby M."/>
            <person name="Shen M."/>
            <person name="Vamathevan J.J."/>
            <person name="Lam P."/>
            <person name="McDonald L."/>
            <person name="Utterback T."/>
            <person name="Zalewski C."/>
            <person name="Makarova K.S."/>
            <person name="Aravind L."/>
            <person name="Daly M.J."/>
            <person name="Minton K.W."/>
            <person name="Fleischmann R.D."/>
            <person name="Ketchum K.A."/>
            <person name="Nelson K.E."/>
            <person name="Salzberg S."/>
            <person name="Smith H.O."/>
            <person name="Venter J.C."/>
            <person name="Fraser C.M."/>
        </authorList>
    </citation>
    <scope>NUCLEOTIDE SEQUENCE [LARGE SCALE GENOMIC DNA]</scope>
    <source>
        <strain evidence="2">ATCC 13939 / DSM 20539 / JCM 16871 / LMG 4051 / NBRC 15346 / NCIMB 9279 / R1 / VKM B-1422</strain>
    </source>
</reference>
<dbReference type="PIR" id="D75295">
    <property type="entry name" value="D75295"/>
</dbReference>